<dbReference type="GO" id="GO:0090266">
    <property type="term" value="P:regulation of mitotic cell cycle spindle assembly checkpoint"/>
    <property type="evidence" value="ECO:0007669"/>
    <property type="project" value="InterPro"/>
</dbReference>
<keyword evidence="3" id="KW-0132">Cell division</keyword>
<dbReference type="PANTHER" id="PTHR22526">
    <property type="entry name" value="ANAPHASE PROMOTING COMPLEX C SUBUNIT 15, PSEUDOGENE-RELATED"/>
    <property type="match status" value="1"/>
</dbReference>
<protein>
    <submittedName>
        <fullName evidence="6">Uncharacterized protein</fullName>
    </submittedName>
</protein>
<proteinExistence type="inferred from homology"/>
<evidence type="ECO:0000313" key="6">
    <source>
        <dbReference type="EMBL" id="GFG33157.1"/>
    </source>
</evidence>
<evidence type="ECO:0000256" key="5">
    <source>
        <dbReference type="ARBA" id="ARBA00023306"/>
    </source>
</evidence>
<dbReference type="Proteomes" id="UP000502823">
    <property type="component" value="Unassembled WGS sequence"/>
</dbReference>
<comment type="caution">
    <text evidence="6">The sequence shown here is derived from an EMBL/GenBank/DDBJ whole genome shotgun (WGS) entry which is preliminary data.</text>
</comment>
<dbReference type="InParanoid" id="A0A6L2PTL1"/>
<dbReference type="PANTHER" id="PTHR22526:SF2">
    <property type="entry name" value="ANAPHASE PROMOTING COMPLEX C SUBUNIT 15, PSEUDOGENE-RELATED"/>
    <property type="match status" value="1"/>
</dbReference>
<organism evidence="6 7">
    <name type="scientific">Coptotermes formosanus</name>
    <name type="common">Formosan subterranean termite</name>
    <dbReference type="NCBI Taxonomy" id="36987"/>
    <lineage>
        <taxon>Eukaryota</taxon>
        <taxon>Metazoa</taxon>
        <taxon>Ecdysozoa</taxon>
        <taxon>Arthropoda</taxon>
        <taxon>Hexapoda</taxon>
        <taxon>Insecta</taxon>
        <taxon>Pterygota</taxon>
        <taxon>Neoptera</taxon>
        <taxon>Polyneoptera</taxon>
        <taxon>Dictyoptera</taxon>
        <taxon>Blattodea</taxon>
        <taxon>Blattoidea</taxon>
        <taxon>Termitoidae</taxon>
        <taxon>Rhinotermitidae</taxon>
        <taxon>Coptotermes</taxon>
    </lineage>
</organism>
<dbReference type="Pfam" id="PF15243">
    <property type="entry name" value="ANAPC15"/>
    <property type="match status" value="1"/>
</dbReference>
<accession>A0A6L2PTL1</accession>
<keyword evidence="5" id="KW-0131">Cell cycle</keyword>
<dbReference type="GO" id="GO:0051301">
    <property type="term" value="P:cell division"/>
    <property type="evidence" value="ECO:0007669"/>
    <property type="project" value="UniProtKB-KW"/>
</dbReference>
<evidence type="ECO:0000313" key="7">
    <source>
        <dbReference type="Proteomes" id="UP000502823"/>
    </source>
</evidence>
<keyword evidence="7" id="KW-1185">Reference proteome</keyword>
<evidence type="ECO:0000256" key="4">
    <source>
        <dbReference type="ARBA" id="ARBA00022776"/>
    </source>
</evidence>
<sequence>MQIAPTSDIMTFVQSRDLKASGNVEDRGVSNCLVCQSTDKATSKRGGLYTAEPDDLWYCRMPVPLFPSLTPKKTDSLWFSVDRPCDDENELLQLEQEHQTWINSIAQEDFELTPIGKTASE</sequence>
<gene>
    <name evidence="6" type="ORF">Cfor_12326</name>
</gene>
<feature type="non-terminal residue" evidence="6">
    <location>
        <position position="121"/>
    </location>
</feature>
<reference evidence="7" key="1">
    <citation type="submission" date="2020-01" db="EMBL/GenBank/DDBJ databases">
        <title>Draft genome sequence of the Termite Coptotermes fromosanus.</title>
        <authorList>
            <person name="Itakura S."/>
            <person name="Yosikawa Y."/>
            <person name="Umezawa K."/>
        </authorList>
    </citation>
    <scope>NUCLEOTIDE SEQUENCE [LARGE SCALE GENOMIC DNA]</scope>
</reference>
<dbReference type="EMBL" id="BLKM01008292">
    <property type="protein sequence ID" value="GFG33157.1"/>
    <property type="molecule type" value="Genomic_DNA"/>
</dbReference>
<dbReference type="InterPro" id="IPR026182">
    <property type="entry name" value="ANAPC15"/>
</dbReference>
<evidence type="ECO:0000256" key="2">
    <source>
        <dbReference type="ARBA" id="ARBA00009618"/>
    </source>
</evidence>
<keyword evidence="4" id="KW-0498">Mitosis</keyword>
<dbReference type="OrthoDB" id="6362917at2759"/>
<evidence type="ECO:0000256" key="1">
    <source>
        <dbReference type="ARBA" id="ARBA00004906"/>
    </source>
</evidence>
<evidence type="ECO:0000256" key="3">
    <source>
        <dbReference type="ARBA" id="ARBA00022618"/>
    </source>
</evidence>
<dbReference type="GO" id="GO:0005680">
    <property type="term" value="C:anaphase-promoting complex"/>
    <property type="evidence" value="ECO:0007669"/>
    <property type="project" value="InterPro"/>
</dbReference>
<comment type="similarity">
    <text evidence="2">Belongs to the APC15 family.</text>
</comment>
<dbReference type="AlphaFoldDB" id="A0A6L2PTL1"/>
<comment type="pathway">
    <text evidence="1">Protein modification; protein ubiquitination.</text>
</comment>
<name>A0A6L2PTL1_COPFO</name>